<reference evidence="1 2" key="1">
    <citation type="submission" date="2024-08" db="EMBL/GenBank/DDBJ databases">
        <title>Gnathostoma spinigerum genome.</title>
        <authorList>
            <person name="Gonzalez-Bertolin B."/>
            <person name="Monzon S."/>
            <person name="Zaballos A."/>
            <person name="Jimenez P."/>
            <person name="Dekumyoy P."/>
            <person name="Varona S."/>
            <person name="Cuesta I."/>
            <person name="Sumanam S."/>
            <person name="Adisakwattana P."/>
            <person name="Gasser R.B."/>
            <person name="Hernandez-Gonzalez A."/>
            <person name="Young N.D."/>
            <person name="Perteguer M.J."/>
        </authorList>
    </citation>
    <scope>NUCLEOTIDE SEQUENCE [LARGE SCALE GENOMIC DNA]</scope>
    <source>
        <strain evidence="1">AL3</strain>
        <tissue evidence="1">Liver</tissue>
    </source>
</reference>
<evidence type="ECO:0000313" key="2">
    <source>
        <dbReference type="Proteomes" id="UP001608902"/>
    </source>
</evidence>
<name>A0ABD6E1U1_9BILA</name>
<proteinExistence type="predicted"/>
<protein>
    <submittedName>
        <fullName evidence="1">Uncharacterized protein</fullName>
    </submittedName>
</protein>
<accession>A0ABD6E1U1</accession>
<dbReference type="Proteomes" id="UP001608902">
    <property type="component" value="Unassembled WGS sequence"/>
</dbReference>
<comment type="caution">
    <text evidence="1">The sequence shown here is derived from an EMBL/GenBank/DDBJ whole genome shotgun (WGS) entry which is preliminary data.</text>
</comment>
<keyword evidence="2" id="KW-1185">Reference proteome</keyword>
<evidence type="ECO:0000313" key="1">
    <source>
        <dbReference type="EMBL" id="MFH4973548.1"/>
    </source>
</evidence>
<gene>
    <name evidence="1" type="ORF">AB6A40_000257</name>
</gene>
<sequence length="95" mass="11331">MVHSLRLSMFRGYLIFRLSPRNNRPVPLLMSHLTASLNQSTVGEITRIHRVICYRRLFCSSNETKFITFTHRHFVICTTYRSCFPEILRFQFVGY</sequence>
<dbReference type="AlphaFoldDB" id="A0ABD6E1U1"/>
<dbReference type="EMBL" id="JBGFUD010000066">
    <property type="protein sequence ID" value="MFH4973548.1"/>
    <property type="molecule type" value="Genomic_DNA"/>
</dbReference>
<organism evidence="1 2">
    <name type="scientific">Gnathostoma spinigerum</name>
    <dbReference type="NCBI Taxonomy" id="75299"/>
    <lineage>
        <taxon>Eukaryota</taxon>
        <taxon>Metazoa</taxon>
        <taxon>Ecdysozoa</taxon>
        <taxon>Nematoda</taxon>
        <taxon>Chromadorea</taxon>
        <taxon>Rhabditida</taxon>
        <taxon>Spirurina</taxon>
        <taxon>Gnathostomatomorpha</taxon>
        <taxon>Gnathostomatoidea</taxon>
        <taxon>Gnathostomatidae</taxon>
        <taxon>Gnathostoma</taxon>
    </lineage>
</organism>